<dbReference type="PROSITE" id="PS50885">
    <property type="entry name" value="HAMP"/>
    <property type="match status" value="1"/>
</dbReference>
<dbReference type="EMBL" id="QVLV01000026">
    <property type="protein sequence ID" value="RGE56388.1"/>
    <property type="molecule type" value="Genomic_DNA"/>
</dbReference>
<dbReference type="InterPro" id="IPR005467">
    <property type="entry name" value="His_kinase_dom"/>
</dbReference>
<evidence type="ECO:0000256" key="6">
    <source>
        <dbReference type="ARBA" id="ARBA00022777"/>
    </source>
</evidence>
<comment type="subcellular location">
    <subcellularLocation>
        <location evidence="2">Membrane</location>
    </subcellularLocation>
</comment>
<dbReference type="Gene3D" id="6.10.340.10">
    <property type="match status" value="1"/>
</dbReference>
<feature type="region of interest" description="Disordered" evidence="8">
    <location>
        <begin position="541"/>
        <end position="567"/>
    </location>
</feature>
<evidence type="ECO:0000256" key="5">
    <source>
        <dbReference type="ARBA" id="ARBA00022679"/>
    </source>
</evidence>
<sequence length="619" mass="71982">MKWRKGWERQTEWWKKQGLKNKILLICIPGAIFSSVIIMVLASFIFREYEKNMYNITVQNLNMIIRHIEMELQEADDTSVEIITDATVQSALSPGKPNVRSWEVSMDYIRQLRALYEVLQDQLRISRNIVSISIFVDDEWYYVGSSRRSYDRSRLEEMRKSLAENSSEITWYVKGYPANRIYGLRSVRDLRYHTFEDLALLVIEYDLEGSIEGLLKNNSNVRYSPGLAVMDGEKLLYSDIAALPSRELVQRGNRDYRSVTLNGKKYFASWLDGTDYGWSYVFLILYDDLFGMMRFLKVVFWGVVAAVVGLSVFYCEKLTGLITRRFTYLTGRMKSVQEGDFRAESRRGKGQQDELEQVCDRFEDMVGHVDRLIQDNYVKQMLIRENQLKVLQNQINPHFLFNTLQTINWKARENHQETISQITEALGRLLRYTLRENNEPALLSDEIGILMHYVTIQKIRYQERLEVSVEIPGTLMERRIPKLSLQNIVENSVKYALENMLEPCRIEVWAECREEIFHLYVRDNGPGIAPDILRRIAGEAPEDRAEERRKRTEEIQGTSGTEKTGGEAGLGIGLANIRQRIMLLFDTGSDLLVSNTGKGTLTEIRITGERRAEWNNEVR</sequence>
<dbReference type="Pfam" id="PF06580">
    <property type="entry name" value="His_kinase"/>
    <property type="match status" value="1"/>
</dbReference>
<evidence type="ECO:0000256" key="8">
    <source>
        <dbReference type="SAM" id="MobiDB-lite"/>
    </source>
</evidence>
<evidence type="ECO:0000256" key="9">
    <source>
        <dbReference type="SAM" id="Phobius"/>
    </source>
</evidence>
<keyword evidence="6 12" id="KW-0418">Kinase</keyword>
<name>A0A3E3HX27_9FIRM</name>
<dbReference type="InterPro" id="IPR036890">
    <property type="entry name" value="HATPase_C_sf"/>
</dbReference>
<dbReference type="AlphaFoldDB" id="A0A3E3HX27"/>
<evidence type="ECO:0000256" key="4">
    <source>
        <dbReference type="ARBA" id="ARBA00022553"/>
    </source>
</evidence>
<feature type="domain" description="Histidine kinase" evidence="10">
    <location>
        <begin position="485"/>
        <end position="610"/>
    </location>
</feature>
<evidence type="ECO:0000259" key="10">
    <source>
        <dbReference type="PROSITE" id="PS50109"/>
    </source>
</evidence>
<evidence type="ECO:0000256" key="7">
    <source>
        <dbReference type="ARBA" id="ARBA00023012"/>
    </source>
</evidence>
<dbReference type="InterPro" id="IPR010559">
    <property type="entry name" value="Sig_transdc_His_kin_internal"/>
</dbReference>
<keyword evidence="9" id="KW-0812">Transmembrane</keyword>
<evidence type="ECO:0000313" key="13">
    <source>
        <dbReference type="Proteomes" id="UP000260812"/>
    </source>
</evidence>
<keyword evidence="13" id="KW-1185">Reference proteome</keyword>
<dbReference type="EC" id="2.7.13.3" evidence="3"/>
<dbReference type="RefSeq" id="WP_117545592.1">
    <property type="nucleotide sequence ID" value="NZ_JBKUNB010000019.1"/>
</dbReference>
<keyword evidence="5" id="KW-0808">Transferase</keyword>
<protein>
    <recommendedName>
        <fullName evidence="3">histidine kinase</fullName>
        <ecNumber evidence="3">2.7.13.3</ecNumber>
    </recommendedName>
</protein>
<dbReference type="PROSITE" id="PS50109">
    <property type="entry name" value="HIS_KIN"/>
    <property type="match status" value="1"/>
</dbReference>
<dbReference type="InterPro" id="IPR003660">
    <property type="entry name" value="HAMP_dom"/>
</dbReference>
<evidence type="ECO:0000256" key="2">
    <source>
        <dbReference type="ARBA" id="ARBA00004370"/>
    </source>
</evidence>
<feature type="transmembrane region" description="Helical" evidence="9">
    <location>
        <begin position="298"/>
        <end position="315"/>
    </location>
</feature>
<dbReference type="Pfam" id="PF02518">
    <property type="entry name" value="HATPase_c"/>
    <property type="match status" value="1"/>
</dbReference>
<feature type="domain" description="HAMP" evidence="11">
    <location>
        <begin position="320"/>
        <end position="374"/>
    </location>
</feature>
<comment type="catalytic activity">
    <reaction evidence="1">
        <text>ATP + protein L-histidine = ADP + protein N-phospho-L-histidine.</text>
        <dbReference type="EC" id="2.7.13.3"/>
    </reaction>
</comment>
<evidence type="ECO:0000313" key="12">
    <source>
        <dbReference type="EMBL" id="RGE56388.1"/>
    </source>
</evidence>
<dbReference type="PANTHER" id="PTHR34220">
    <property type="entry name" value="SENSOR HISTIDINE KINASE YPDA"/>
    <property type="match status" value="1"/>
</dbReference>
<keyword evidence="9" id="KW-0472">Membrane</keyword>
<evidence type="ECO:0000256" key="3">
    <source>
        <dbReference type="ARBA" id="ARBA00012438"/>
    </source>
</evidence>
<dbReference type="GeneID" id="97989955"/>
<keyword evidence="9" id="KW-1133">Transmembrane helix</keyword>
<evidence type="ECO:0000259" key="11">
    <source>
        <dbReference type="PROSITE" id="PS50885"/>
    </source>
</evidence>
<feature type="transmembrane region" description="Helical" evidence="9">
    <location>
        <begin position="23"/>
        <end position="46"/>
    </location>
</feature>
<keyword evidence="4" id="KW-0597">Phosphoprotein</keyword>
<gene>
    <name evidence="12" type="ORF">DXC51_24655</name>
</gene>
<dbReference type="PANTHER" id="PTHR34220:SF7">
    <property type="entry name" value="SENSOR HISTIDINE KINASE YPDA"/>
    <property type="match status" value="1"/>
</dbReference>
<dbReference type="SUPFAM" id="SSF55874">
    <property type="entry name" value="ATPase domain of HSP90 chaperone/DNA topoisomerase II/histidine kinase"/>
    <property type="match status" value="1"/>
</dbReference>
<accession>A0A3E3HX27</accession>
<dbReference type="Gene3D" id="3.30.565.10">
    <property type="entry name" value="Histidine kinase-like ATPase, C-terminal domain"/>
    <property type="match status" value="1"/>
</dbReference>
<reference evidence="12" key="1">
    <citation type="submission" date="2018-08" db="EMBL/GenBank/DDBJ databases">
        <title>A genome reference for cultivated species of the human gut microbiota.</title>
        <authorList>
            <person name="Zou Y."/>
            <person name="Xue W."/>
            <person name="Luo G."/>
        </authorList>
    </citation>
    <scope>NUCLEOTIDE SEQUENCE [LARGE SCALE GENOMIC DNA]</scope>
    <source>
        <strain evidence="12">TF05-5AC</strain>
    </source>
</reference>
<feature type="compositionally biased region" description="Basic and acidic residues" evidence="8">
    <location>
        <begin position="541"/>
        <end position="554"/>
    </location>
</feature>
<dbReference type="SMART" id="SM00387">
    <property type="entry name" value="HATPase_c"/>
    <property type="match status" value="1"/>
</dbReference>
<organism evidence="12 13">
    <name type="scientific">Eisenbergiella massiliensis</name>
    <dbReference type="NCBI Taxonomy" id="1720294"/>
    <lineage>
        <taxon>Bacteria</taxon>
        <taxon>Bacillati</taxon>
        <taxon>Bacillota</taxon>
        <taxon>Clostridia</taxon>
        <taxon>Lachnospirales</taxon>
        <taxon>Lachnospiraceae</taxon>
        <taxon>Eisenbergiella</taxon>
    </lineage>
</organism>
<dbReference type="GO" id="GO:0000155">
    <property type="term" value="F:phosphorelay sensor kinase activity"/>
    <property type="evidence" value="ECO:0007669"/>
    <property type="project" value="InterPro"/>
</dbReference>
<dbReference type="Proteomes" id="UP000260812">
    <property type="component" value="Unassembled WGS sequence"/>
</dbReference>
<evidence type="ECO:0000256" key="1">
    <source>
        <dbReference type="ARBA" id="ARBA00000085"/>
    </source>
</evidence>
<dbReference type="InterPro" id="IPR003594">
    <property type="entry name" value="HATPase_dom"/>
</dbReference>
<keyword evidence="7" id="KW-0902">Two-component regulatory system</keyword>
<proteinExistence type="predicted"/>
<dbReference type="InterPro" id="IPR050640">
    <property type="entry name" value="Bact_2-comp_sensor_kinase"/>
</dbReference>
<comment type="caution">
    <text evidence="12">The sequence shown here is derived from an EMBL/GenBank/DDBJ whole genome shotgun (WGS) entry which is preliminary data.</text>
</comment>
<dbReference type="GO" id="GO:0016020">
    <property type="term" value="C:membrane"/>
    <property type="evidence" value="ECO:0007669"/>
    <property type="project" value="UniProtKB-SubCell"/>
</dbReference>